<feature type="domain" description="DNA-directed RNA polymerase RpoA/D/Rpb3-type" evidence="9">
    <location>
        <begin position="87"/>
        <end position="333"/>
    </location>
</feature>
<dbReference type="CDD" id="cd07031">
    <property type="entry name" value="RNAP_II_RPB3"/>
    <property type="match status" value="1"/>
</dbReference>
<dbReference type="InterPro" id="IPR036643">
    <property type="entry name" value="RNApol_insert_sf"/>
</dbReference>
<dbReference type="STRING" id="177199.A0A420Y7V8"/>
<proteinExistence type="inferred from homology"/>
<dbReference type="InterPro" id="IPR001514">
    <property type="entry name" value="DNA-dir_RNA_pol_30-40kDasu_CS"/>
</dbReference>
<evidence type="ECO:0000256" key="1">
    <source>
        <dbReference type="ARBA" id="ARBA00004123"/>
    </source>
</evidence>
<dbReference type="SUPFAM" id="SSF56553">
    <property type="entry name" value="Insert subdomain of RNA polymerase alpha subunit"/>
    <property type="match status" value="1"/>
</dbReference>
<dbReference type="Proteomes" id="UP000275385">
    <property type="component" value="Unassembled WGS sequence"/>
</dbReference>
<evidence type="ECO:0000259" key="9">
    <source>
        <dbReference type="SMART" id="SM00662"/>
    </source>
</evidence>
<dbReference type="InterPro" id="IPR036603">
    <property type="entry name" value="RBP11-like"/>
</dbReference>
<dbReference type="InterPro" id="IPR022842">
    <property type="entry name" value="RNAP_Rpo3/Rpb3/RPAC1"/>
</dbReference>
<evidence type="ECO:0000256" key="7">
    <source>
        <dbReference type="ARBA" id="ARBA00072506"/>
    </source>
</evidence>
<evidence type="ECO:0000256" key="3">
    <source>
        <dbReference type="ARBA" id="ARBA00022478"/>
    </source>
</evidence>
<dbReference type="InterPro" id="IPR011263">
    <property type="entry name" value="DNA-dir_RNA_pol_RpoA/D/Rpb3"/>
</dbReference>
<dbReference type="GO" id="GO:0003899">
    <property type="term" value="F:DNA-directed RNA polymerase activity"/>
    <property type="evidence" value="ECO:0007669"/>
    <property type="project" value="InterPro"/>
</dbReference>
<evidence type="ECO:0000256" key="2">
    <source>
        <dbReference type="ARBA" id="ARBA00011730"/>
    </source>
</evidence>
<dbReference type="InterPro" id="IPR011262">
    <property type="entry name" value="DNA-dir_RNA_pol_insert"/>
</dbReference>
<evidence type="ECO:0000256" key="4">
    <source>
        <dbReference type="ARBA" id="ARBA00023163"/>
    </source>
</evidence>
<sequence length="409" mass="44884">MDAFFESGLGLERFFNQPFNQDEGKGDNASPDYNPSQSSSSIDRALSVSPLAKIIRDTVNMADYDHPMHDDIGLGPSVVIHEADSTAVKFEASNVSLPMMNSLRRVMMAEIPTLAIDLVEIEENTSVLADEFIAHRLGLIPLHALGADKLMAQRDCECEQYCDRCSVRLSLHVKCTTDENMNVYARDLIVQSEGDDRYPQRGHPVINDPDGNGTLIIKLRKDQEVKLDCIAKKGIAKEHAKWMATTAVGFEYDPHNNLRHTDLWYEQDPKKEWPLSENAKHEEPHPEGTVFDYDAKPSRFYIRVESSGVLPPDVIVKQGVEVMQKKLAGILHELHNSGDNGMGGAGDEYDGPRSPDVDAGGGDNWDGFQTAYGAVNSTANQSAWGNAGGSTTPGYGTSYGNSGGYTGFN</sequence>
<dbReference type="EMBL" id="QVQW01000037">
    <property type="protein sequence ID" value="RKU43840.1"/>
    <property type="molecule type" value="Genomic_DNA"/>
</dbReference>
<dbReference type="GO" id="GO:0003677">
    <property type="term" value="F:DNA binding"/>
    <property type="evidence" value="ECO:0007669"/>
    <property type="project" value="InterPro"/>
</dbReference>
<reference evidence="10 11" key="1">
    <citation type="submission" date="2018-08" db="EMBL/GenBank/DDBJ databases">
        <title>Draft genome of the lignicolous fungus Coniochaeta pulveracea.</title>
        <authorList>
            <person name="Borstlap C.J."/>
            <person name="De Witt R.N."/>
            <person name="Botha A."/>
            <person name="Volschenk H."/>
        </authorList>
    </citation>
    <scope>NUCLEOTIDE SEQUENCE [LARGE SCALE GENOMIC DNA]</scope>
    <source>
        <strain evidence="10 11">CAB683</strain>
    </source>
</reference>
<dbReference type="InterPro" id="IPR050518">
    <property type="entry name" value="Rpo3/RPB3_RNA_Pol_subunit"/>
</dbReference>
<dbReference type="GO" id="GO:0046983">
    <property type="term" value="F:protein dimerization activity"/>
    <property type="evidence" value="ECO:0007669"/>
    <property type="project" value="InterPro"/>
</dbReference>
<keyword evidence="5" id="KW-0539">Nucleus</keyword>
<feature type="region of interest" description="Disordered" evidence="8">
    <location>
        <begin position="338"/>
        <end position="360"/>
    </location>
</feature>
<comment type="subcellular location">
    <subcellularLocation>
        <location evidence="1">Nucleus</location>
    </subcellularLocation>
</comment>
<dbReference type="SMART" id="SM00662">
    <property type="entry name" value="RPOLD"/>
    <property type="match status" value="1"/>
</dbReference>
<comment type="similarity">
    <text evidence="6">Belongs to the archaeal Rpo3/eukaryotic RPB3 RNA polymerase subunit family.</text>
</comment>
<keyword evidence="4" id="KW-0804">Transcription</keyword>
<evidence type="ECO:0000256" key="5">
    <source>
        <dbReference type="ARBA" id="ARBA00023242"/>
    </source>
</evidence>
<dbReference type="SUPFAM" id="SSF55257">
    <property type="entry name" value="RBP11-like subunits of RNA polymerase"/>
    <property type="match status" value="1"/>
</dbReference>
<dbReference type="Pfam" id="PF01000">
    <property type="entry name" value="RNA_pol_A_bac"/>
    <property type="match status" value="1"/>
</dbReference>
<dbReference type="Gene3D" id="2.170.120.12">
    <property type="entry name" value="DNA-directed RNA polymerase, insert domain"/>
    <property type="match status" value="1"/>
</dbReference>
<dbReference type="FunFam" id="2.170.120.12:FF:000002">
    <property type="entry name" value="DNA-directed RNA polymerase II subunit RPB3"/>
    <property type="match status" value="1"/>
</dbReference>
<comment type="subunit">
    <text evidence="2">Component of the RNA polymerase II (Pol II) complex consisting of 12 subunits.</text>
</comment>
<organism evidence="10 11">
    <name type="scientific">Coniochaeta pulveracea</name>
    <dbReference type="NCBI Taxonomy" id="177199"/>
    <lineage>
        <taxon>Eukaryota</taxon>
        <taxon>Fungi</taxon>
        <taxon>Dikarya</taxon>
        <taxon>Ascomycota</taxon>
        <taxon>Pezizomycotina</taxon>
        <taxon>Sordariomycetes</taxon>
        <taxon>Sordariomycetidae</taxon>
        <taxon>Coniochaetales</taxon>
        <taxon>Coniochaetaceae</taxon>
        <taxon>Coniochaeta</taxon>
    </lineage>
</organism>
<feature type="region of interest" description="Disordered" evidence="8">
    <location>
        <begin position="390"/>
        <end position="409"/>
    </location>
</feature>
<dbReference type="PANTHER" id="PTHR11800:SF2">
    <property type="entry name" value="DNA-DIRECTED RNA POLYMERASE II SUBUNIT RPB3"/>
    <property type="match status" value="1"/>
</dbReference>
<evidence type="ECO:0000313" key="10">
    <source>
        <dbReference type="EMBL" id="RKU43840.1"/>
    </source>
</evidence>
<keyword evidence="3" id="KW-0240">DNA-directed RNA polymerase</keyword>
<accession>A0A420Y7V8</accession>
<dbReference type="PANTHER" id="PTHR11800">
    <property type="entry name" value="DNA-DIRECTED RNA POLYMERASE"/>
    <property type="match status" value="1"/>
</dbReference>
<dbReference type="OrthoDB" id="270173at2759"/>
<dbReference type="AlphaFoldDB" id="A0A420Y7V8"/>
<comment type="caution">
    <text evidence="10">The sequence shown here is derived from an EMBL/GenBank/DDBJ whole genome shotgun (WGS) entry which is preliminary data.</text>
</comment>
<feature type="compositionally biased region" description="Low complexity" evidence="8">
    <location>
        <begin position="390"/>
        <end position="400"/>
    </location>
</feature>
<dbReference type="PROSITE" id="PS00446">
    <property type="entry name" value="RNA_POL_D_30KD"/>
    <property type="match status" value="1"/>
</dbReference>
<gene>
    <name evidence="10" type="primary">RPB3</name>
    <name evidence="10" type="ORF">DL546_001468</name>
</gene>
<evidence type="ECO:0000256" key="8">
    <source>
        <dbReference type="SAM" id="MobiDB-lite"/>
    </source>
</evidence>
<dbReference type="HAMAP" id="MF_00320">
    <property type="entry name" value="RNApol_arch_Rpo3"/>
    <property type="match status" value="1"/>
</dbReference>
<keyword evidence="11" id="KW-1185">Reference proteome</keyword>
<dbReference type="Pfam" id="PF01193">
    <property type="entry name" value="RNA_pol_L"/>
    <property type="match status" value="1"/>
</dbReference>
<evidence type="ECO:0000256" key="6">
    <source>
        <dbReference type="ARBA" id="ARBA00025804"/>
    </source>
</evidence>
<dbReference type="GO" id="GO:0006366">
    <property type="term" value="P:transcription by RNA polymerase II"/>
    <property type="evidence" value="ECO:0007669"/>
    <property type="project" value="TreeGrafter"/>
</dbReference>
<evidence type="ECO:0000313" key="11">
    <source>
        <dbReference type="Proteomes" id="UP000275385"/>
    </source>
</evidence>
<protein>
    <recommendedName>
        <fullName evidence="7">DNA-directed RNA polymerase II subunit RPB3</fullName>
    </recommendedName>
</protein>
<dbReference type="NCBIfam" id="NF001988">
    <property type="entry name" value="PRK00783.1"/>
    <property type="match status" value="1"/>
</dbReference>
<dbReference type="Gene3D" id="3.30.1360.10">
    <property type="entry name" value="RNA polymerase, RBP11-like subunit"/>
    <property type="match status" value="1"/>
</dbReference>
<name>A0A420Y7V8_9PEZI</name>
<dbReference type="GO" id="GO:0005665">
    <property type="term" value="C:RNA polymerase II, core complex"/>
    <property type="evidence" value="ECO:0007669"/>
    <property type="project" value="TreeGrafter"/>
</dbReference>
<feature type="region of interest" description="Disordered" evidence="8">
    <location>
        <begin position="17"/>
        <end position="43"/>
    </location>
</feature>